<name>A0A7R7IEU3_9FIRM</name>
<dbReference type="GO" id="GO:0003700">
    <property type="term" value="F:DNA-binding transcription factor activity"/>
    <property type="evidence" value="ECO:0007669"/>
    <property type="project" value="InterPro"/>
</dbReference>
<keyword evidence="4" id="KW-0238">DNA-binding</keyword>
<dbReference type="InterPro" id="IPR036390">
    <property type="entry name" value="WH_DNA-bd_sf"/>
</dbReference>
<keyword evidence="2" id="KW-0663">Pyridoxal phosphate</keyword>
<evidence type="ECO:0000256" key="4">
    <source>
        <dbReference type="ARBA" id="ARBA00023125"/>
    </source>
</evidence>
<dbReference type="Gene3D" id="3.40.640.10">
    <property type="entry name" value="Type I PLP-dependent aspartate aminotransferase-like (Major domain)"/>
    <property type="match status" value="1"/>
</dbReference>
<dbReference type="PANTHER" id="PTHR46577:SF1">
    <property type="entry name" value="HTH-TYPE TRANSCRIPTIONAL REGULATORY PROTEIN GABR"/>
    <property type="match status" value="1"/>
</dbReference>
<dbReference type="PROSITE" id="PS50949">
    <property type="entry name" value="HTH_GNTR"/>
    <property type="match status" value="1"/>
</dbReference>
<dbReference type="PANTHER" id="PTHR46577">
    <property type="entry name" value="HTH-TYPE TRANSCRIPTIONAL REGULATORY PROTEIN GABR"/>
    <property type="match status" value="1"/>
</dbReference>
<evidence type="ECO:0000256" key="5">
    <source>
        <dbReference type="ARBA" id="ARBA00023163"/>
    </source>
</evidence>
<dbReference type="Proteomes" id="UP000595897">
    <property type="component" value="Chromosome"/>
</dbReference>
<dbReference type="KEGG" id="ahb:bsdtb5_27580"/>
<keyword evidence="8" id="KW-1185">Reference proteome</keyword>
<dbReference type="InterPro" id="IPR036388">
    <property type="entry name" value="WH-like_DNA-bd_sf"/>
</dbReference>
<gene>
    <name evidence="7" type="ORF">bsdtb5_27580</name>
</gene>
<evidence type="ECO:0000313" key="7">
    <source>
        <dbReference type="EMBL" id="BCN31463.1"/>
    </source>
</evidence>
<dbReference type="PRINTS" id="PR00035">
    <property type="entry name" value="HTHGNTR"/>
</dbReference>
<dbReference type="CDD" id="cd00609">
    <property type="entry name" value="AAT_like"/>
    <property type="match status" value="1"/>
</dbReference>
<dbReference type="Pfam" id="PF00155">
    <property type="entry name" value="Aminotran_1_2"/>
    <property type="match status" value="1"/>
</dbReference>
<evidence type="ECO:0000256" key="2">
    <source>
        <dbReference type="ARBA" id="ARBA00022898"/>
    </source>
</evidence>
<feature type="domain" description="HTH gntR-type" evidence="6">
    <location>
        <begin position="12"/>
        <end position="80"/>
    </location>
</feature>
<dbReference type="AlphaFoldDB" id="A0A7R7IEU3"/>
<dbReference type="GO" id="GO:0030170">
    <property type="term" value="F:pyridoxal phosphate binding"/>
    <property type="evidence" value="ECO:0007669"/>
    <property type="project" value="InterPro"/>
</dbReference>
<protein>
    <submittedName>
        <fullName evidence="7">GntR family transcriptional regulator</fullName>
    </submittedName>
</protein>
<dbReference type="Gene3D" id="1.10.10.10">
    <property type="entry name" value="Winged helix-like DNA-binding domain superfamily/Winged helix DNA-binding domain"/>
    <property type="match status" value="1"/>
</dbReference>
<dbReference type="InterPro" id="IPR000524">
    <property type="entry name" value="Tscrpt_reg_HTH_GntR"/>
</dbReference>
<dbReference type="Pfam" id="PF00392">
    <property type="entry name" value="GntR"/>
    <property type="match status" value="1"/>
</dbReference>
<dbReference type="InterPro" id="IPR004839">
    <property type="entry name" value="Aminotransferase_I/II_large"/>
</dbReference>
<dbReference type="InterPro" id="IPR015424">
    <property type="entry name" value="PyrdxlP-dep_Trfase"/>
</dbReference>
<comment type="similarity">
    <text evidence="1">In the C-terminal section; belongs to the class-I pyridoxal-phosphate-dependent aminotransferase family.</text>
</comment>
<proteinExistence type="inferred from homology"/>
<dbReference type="InterPro" id="IPR051446">
    <property type="entry name" value="HTH_trans_reg/aminotransferase"/>
</dbReference>
<reference evidence="7 8" key="1">
    <citation type="submission" date="2020-11" db="EMBL/GenBank/DDBJ databases">
        <title>Draft genome sequencing of a Lachnospiraceae strain isolated from anoxic soil subjected to BSD treatment.</title>
        <authorList>
            <person name="Uek A."/>
            <person name="Tonouchi A."/>
        </authorList>
    </citation>
    <scope>NUCLEOTIDE SEQUENCE [LARGE SCALE GENOMIC DNA]</scope>
    <source>
        <strain evidence="7 8">TB5</strain>
    </source>
</reference>
<keyword evidence="5" id="KW-0804">Transcription</keyword>
<keyword evidence="3" id="KW-0805">Transcription regulation</keyword>
<dbReference type="InterPro" id="IPR015421">
    <property type="entry name" value="PyrdxlP-dep_Trfase_major"/>
</dbReference>
<accession>A0A7R7IEU3</accession>
<dbReference type="SUPFAM" id="SSF46785">
    <property type="entry name" value="Winged helix' DNA-binding domain"/>
    <property type="match status" value="1"/>
</dbReference>
<dbReference type="SUPFAM" id="SSF53383">
    <property type="entry name" value="PLP-dependent transferases"/>
    <property type="match status" value="1"/>
</dbReference>
<dbReference type="EMBL" id="AP024169">
    <property type="protein sequence ID" value="BCN31463.1"/>
    <property type="molecule type" value="Genomic_DNA"/>
</dbReference>
<organism evidence="7 8">
    <name type="scientific">Anaeromicropila herbilytica</name>
    <dbReference type="NCBI Taxonomy" id="2785025"/>
    <lineage>
        <taxon>Bacteria</taxon>
        <taxon>Bacillati</taxon>
        <taxon>Bacillota</taxon>
        <taxon>Clostridia</taxon>
        <taxon>Lachnospirales</taxon>
        <taxon>Lachnospiraceae</taxon>
        <taxon>Anaeromicropila</taxon>
    </lineage>
</organism>
<sequence length="479" mass="54802">MLTIHLDSTSATPLYEQIYQYIKLEIINGSLNFHTKLPSTRGLATHLSVSRNTIDMAYGQLLSEGYIESIEKRGYYVSQISNMTHITTTKDRNNNVIKNIMDDSKKENIYTSYLYNFSPFTIDLESFPYNTWRKLSKNCLNDNNRDLFLLGMNQGDDNLRSSITKYLHQSRGVNCNKEQIIIGAGVDYLLQLLAQLIPTKTQIAMENPTYKRAYKIFTGLNYSVAPISLDSSGISMEELKDSDANIVYVTPSHQYPLGVVMPINRRLELLNWSNEYPNRYIIEDDHDSEFRYIGKPIPSLQGMDSNENVIYIGTFSRAIAPAIRIGYMVLPHPLLELYKEKLTHYSCTVSRVDQSILTGFIEGGYFERHLNKMRKVYKAKHDTLMNALKIFEGSIKIHGENAGLHLIIQFFIPISESQLIDMAKENKIKLYGLSEHYITPPKDAPPTILLGYANLSETEIEKGVELLYHSLKSMVEKKI</sequence>
<dbReference type="RefSeq" id="WP_271712580.1">
    <property type="nucleotide sequence ID" value="NZ_AP024169.1"/>
</dbReference>
<dbReference type="CDD" id="cd07377">
    <property type="entry name" value="WHTH_GntR"/>
    <property type="match status" value="1"/>
</dbReference>
<evidence type="ECO:0000313" key="8">
    <source>
        <dbReference type="Proteomes" id="UP000595897"/>
    </source>
</evidence>
<dbReference type="SMART" id="SM00345">
    <property type="entry name" value="HTH_GNTR"/>
    <property type="match status" value="1"/>
</dbReference>
<evidence type="ECO:0000259" key="6">
    <source>
        <dbReference type="PROSITE" id="PS50949"/>
    </source>
</evidence>
<evidence type="ECO:0000256" key="3">
    <source>
        <dbReference type="ARBA" id="ARBA00023015"/>
    </source>
</evidence>
<dbReference type="GO" id="GO:0003677">
    <property type="term" value="F:DNA binding"/>
    <property type="evidence" value="ECO:0007669"/>
    <property type="project" value="UniProtKB-KW"/>
</dbReference>
<evidence type="ECO:0000256" key="1">
    <source>
        <dbReference type="ARBA" id="ARBA00005384"/>
    </source>
</evidence>